<feature type="transmembrane region" description="Helical" evidence="1">
    <location>
        <begin position="65"/>
        <end position="83"/>
    </location>
</feature>
<reference evidence="2 3" key="1">
    <citation type="journal article" date="2003" name="Int. J. Syst. Evol. Microbiol.">
        <title>Halobacillus salinus sp. nov., isolated from a salt lake on the coast of the East Sea in Korea.</title>
        <authorList>
            <person name="Yoon J.H."/>
            <person name="Kang K.H."/>
            <person name="Park Y.H."/>
        </authorList>
    </citation>
    <scope>NUCLEOTIDE SEQUENCE [LARGE SCALE GENOMIC DNA]</scope>
    <source>
        <strain evidence="2 3">HSL-3</strain>
    </source>
</reference>
<feature type="transmembrane region" description="Helical" evidence="1">
    <location>
        <begin position="120"/>
        <end position="139"/>
    </location>
</feature>
<feature type="transmembrane region" description="Helical" evidence="1">
    <location>
        <begin position="39"/>
        <end position="58"/>
    </location>
</feature>
<dbReference type="Proteomes" id="UP000297982">
    <property type="component" value="Unassembled WGS sequence"/>
</dbReference>
<dbReference type="RefSeq" id="WP_135327525.1">
    <property type="nucleotide sequence ID" value="NZ_SRJC01000001.1"/>
</dbReference>
<keyword evidence="1" id="KW-0472">Membrane</keyword>
<dbReference type="AlphaFoldDB" id="A0A4Z0H9P0"/>
<dbReference type="EMBL" id="SRJC01000001">
    <property type="protein sequence ID" value="TGB05405.1"/>
    <property type="molecule type" value="Genomic_DNA"/>
</dbReference>
<gene>
    <name evidence="2" type="ORF">E4663_10590</name>
</gene>
<dbReference type="STRING" id="192814.GCA_900166575_02506"/>
<comment type="caution">
    <text evidence="2">The sequence shown here is derived from an EMBL/GenBank/DDBJ whole genome shotgun (WGS) entry which is preliminary data.</text>
</comment>
<protein>
    <submittedName>
        <fullName evidence="2">Uncharacterized protein</fullName>
    </submittedName>
</protein>
<evidence type="ECO:0000313" key="3">
    <source>
        <dbReference type="Proteomes" id="UP000297982"/>
    </source>
</evidence>
<accession>A0A4Z0H9P0</accession>
<name>A0A4Z0H9P0_9BACI</name>
<evidence type="ECO:0000256" key="1">
    <source>
        <dbReference type="SAM" id="Phobius"/>
    </source>
</evidence>
<sequence>MVSLLFTILFLFGVPFVLNKVLGFVEAHIFRHLSKKVIVSFLIGGTLLIEVLLSWILAERLDWDFIEAHFTIGFLMFILVWFMQFNEWLGNKYANVDNKVFGDGKTVYSVQLFRFSLNPFSIATLFYFVASIVWSIAVYST</sequence>
<keyword evidence="1" id="KW-0812">Transmembrane</keyword>
<proteinExistence type="predicted"/>
<organism evidence="2 3">
    <name type="scientific">Halobacillus salinus</name>
    <dbReference type="NCBI Taxonomy" id="192814"/>
    <lineage>
        <taxon>Bacteria</taxon>
        <taxon>Bacillati</taxon>
        <taxon>Bacillota</taxon>
        <taxon>Bacilli</taxon>
        <taxon>Bacillales</taxon>
        <taxon>Bacillaceae</taxon>
        <taxon>Halobacillus</taxon>
    </lineage>
</organism>
<evidence type="ECO:0000313" key="2">
    <source>
        <dbReference type="EMBL" id="TGB05405.1"/>
    </source>
</evidence>
<keyword evidence="3" id="KW-1185">Reference proteome</keyword>
<keyword evidence="1" id="KW-1133">Transmembrane helix</keyword>